<organism evidence="8 9">
    <name type="scientific">Paraburkholderia phenazinium</name>
    <dbReference type="NCBI Taxonomy" id="60549"/>
    <lineage>
        <taxon>Bacteria</taxon>
        <taxon>Pseudomonadati</taxon>
        <taxon>Pseudomonadota</taxon>
        <taxon>Betaproteobacteria</taxon>
        <taxon>Burkholderiales</taxon>
        <taxon>Burkholderiaceae</taxon>
        <taxon>Paraburkholderia</taxon>
    </lineage>
</organism>
<comment type="function">
    <text evidence="5">May play a role in fatty acid biosynthesis and insulin sensitivity.</text>
</comment>
<comment type="similarity">
    <text evidence="1">Belongs to the enoyl-CoA hydratase/isomerase family.</text>
</comment>
<evidence type="ECO:0000256" key="3">
    <source>
        <dbReference type="ARBA" id="ARBA00022946"/>
    </source>
</evidence>
<evidence type="ECO:0000256" key="5">
    <source>
        <dbReference type="ARBA" id="ARBA00037410"/>
    </source>
</evidence>
<dbReference type="AlphaFoldDB" id="A0A1N6FG91"/>
<dbReference type="Gene3D" id="3.90.226.10">
    <property type="entry name" value="2-enoyl-CoA Hydratase, Chain A, domain 1"/>
    <property type="match status" value="1"/>
</dbReference>
<dbReference type="PANTHER" id="PTHR43602:SF1">
    <property type="entry name" value="ENOYL-COA HYDRATASE DOMAIN-CONTAINING PROTEIN 3, MITOCHONDRIAL"/>
    <property type="match status" value="1"/>
</dbReference>
<evidence type="ECO:0000256" key="7">
    <source>
        <dbReference type="SAM" id="MobiDB-lite"/>
    </source>
</evidence>
<dbReference type="Pfam" id="PF00378">
    <property type="entry name" value="ECH_1"/>
    <property type="match status" value="1"/>
</dbReference>
<dbReference type="NCBIfam" id="NF006008">
    <property type="entry name" value="PRK08139.1"/>
    <property type="match status" value="1"/>
</dbReference>
<feature type="region of interest" description="Disordered" evidence="7">
    <location>
        <begin position="1"/>
        <end position="21"/>
    </location>
</feature>
<evidence type="ECO:0000256" key="6">
    <source>
        <dbReference type="ARBA" id="ARBA00040545"/>
    </source>
</evidence>
<dbReference type="InterPro" id="IPR014748">
    <property type="entry name" value="Enoyl-CoA_hydra_C"/>
</dbReference>
<evidence type="ECO:0000256" key="1">
    <source>
        <dbReference type="ARBA" id="ARBA00005254"/>
    </source>
</evidence>
<dbReference type="SUPFAM" id="SSF52096">
    <property type="entry name" value="ClpP/crotonase"/>
    <property type="match status" value="1"/>
</dbReference>
<dbReference type="GO" id="GO:0006631">
    <property type="term" value="P:fatty acid metabolic process"/>
    <property type="evidence" value="ECO:0007669"/>
    <property type="project" value="UniProtKB-KW"/>
</dbReference>
<dbReference type="GO" id="GO:0016836">
    <property type="term" value="F:hydro-lyase activity"/>
    <property type="evidence" value="ECO:0007669"/>
    <property type="project" value="TreeGrafter"/>
</dbReference>
<dbReference type="Proteomes" id="UP000184693">
    <property type="component" value="Unassembled WGS sequence"/>
</dbReference>
<sequence length="298" mass="31053">MNSDNQTSGMAGTSASGAGRGGAGAAESCVAKTPEAANGAALVEVTHDAYGVLGVVRLTMNRPEAFNALSEALLDALQDALASIAQTDARVVVIEGAGRAFCAGHDLKEMRSKPSLAYYQALFSRCTKLMLAIQRLPQPVIARVHGIATAAGCQLVAMCDLAVAADTARFAVSGVNLGLFCATPAVPLSRNLSRKAALEMLLTGDFIDAHEARQQGLINRVAAADELDAAVAALASSICAKPVEAVRAGKGLFYRQLEMGVEAAYQLAGQTMACNMMDESALEGVQAFIDKRAPDWHR</sequence>
<dbReference type="CDD" id="cd06558">
    <property type="entry name" value="crotonase-like"/>
    <property type="match status" value="1"/>
</dbReference>
<keyword evidence="2" id="KW-0276">Fatty acid metabolism</keyword>
<keyword evidence="3" id="KW-0809">Transit peptide</keyword>
<dbReference type="InterPro" id="IPR029045">
    <property type="entry name" value="ClpP/crotonase-like_dom_sf"/>
</dbReference>
<dbReference type="InterPro" id="IPR052377">
    <property type="entry name" value="Mitochondrial_ECH-domain"/>
</dbReference>
<feature type="compositionally biased region" description="Low complexity" evidence="7">
    <location>
        <begin position="8"/>
        <end position="17"/>
    </location>
</feature>
<name>A0A1N6FG91_9BURK</name>
<evidence type="ECO:0000313" key="9">
    <source>
        <dbReference type="Proteomes" id="UP000184693"/>
    </source>
</evidence>
<protein>
    <recommendedName>
        <fullName evidence="6">Enoyl-CoA hydratase domain-containing protein 3, mitochondrial</fullName>
    </recommendedName>
</protein>
<evidence type="ECO:0000256" key="4">
    <source>
        <dbReference type="ARBA" id="ARBA00023098"/>
    </source>
</evidence>
<proteinExistence type="inferred from homology"/>
<evidence type="ECO:0000313" key="8">
    <source>
        <dbReference type="EMBL" id="SIN94250.1"/>
    </source>
</evidence>
<dbReference type="EMBL" id="FSRM01000001">
    <property type="protein sequence ID" value="SIN94250.1"/>
    <property type="molecule type" value="Genomic_DNA"/>
</dbReference>
<keyword evidence="4" id="KW-0443">Lipid metabolism</keyword>
<evidence type="ECO:0000256" key="2">
    <source>
        <dbReference type="ARBA" id="ARBA00022832"/>
    </source>
</evidence>
<accession>A0A1N6FG91</accession>
<dbReference type="InterPro" id="IPR001753">
    <property type="entry name" value="Enoyl-CoA_hydra/iso"/>
</dbReference>
<gene>
    <name evidence="8" type="ORF">SAMN05444168_1542</name>
</gene>
<dbReference type="Gene3D" id="1.10.12.10">
    <property type="entry name" value="Lyase 2-enoyl-coa Hydratase, Chain A, domain 2"/>
    <property type="match status" value="1"/>
</dbReference>
<dbReference type="PANTHER" id="PTHR43602">
    <property type="match status" value="1"/>
</dbReference>
<reference evidence="8 9" key="1">
    <citation type="submission" date="2016-11" db="EMBL/GenBank/DDBJ databases">
        <authorList>
            <person name="Jaros S."/>
            <person name="Januszkiewicz K."/>
            <person name="Wedrychowicz H."/>
        </authorList>
    </citation>
    <scope>NUCLEOTIDE SEQUENCE [LARGE SCALE GENOMIC DNA]</scope>
    <source>
        <strain evidence="8 9">GAS86</strain>
    </source>
</reference>